<dbReference type="GO" id="GO:0007165">
    <property type="term" value="P:signal transduction"/>
    <property type="evidence" value="ECO:0007669"/>
    <property type="project" value="UniProtKB-KW"/>
</dbReference>
<dbReference type="PANTHER" id="PTHR32089">
    <property type="entry name" value="METHYL-ACCEPTING CHEMOTAXIS PROTEIN MCPB"/>
    <property type="match status" value="1"/>
</dbReference>
<evidence type="ECO:0000313" key="7">
    <source>
        <dbReference type="EMBL" id="ABR36547.1"/>
    </source>
</evidence>
<dbReference type="SMART" id="SM00304">
    <property type="entry name" value="HAMP"/>
    <property type="match status" value="1"/>
</dbReference>
<dbReference type="eggNOG" id="COG0840">
    <property type="taxonomic scope" value="Bacteria"/>
</dbReference>
<dbReference type="InterPro" id="IPR003660">
    <property type="entry name" value="HAMP_dom"/>
</dbReference>
<comment type="similarity">
    <text evidence="2">Belongs to the methyl-accepting chemotaxis (MCP) protein family.</text>
</comment>
<dbReference type="GO" id="GO:0016020">
    <property type="term" value="C:membrane"/>
    <property type="evidence" value="ECO:0007669"/>
    <property type="project" value="InterPro"/>
</dbReference>
<dbReference type="InterPro" id="IPR024478">
    <property type="entry name" value="HlyB_4HB_MCP"/>
</dbReference>
<dbReference type="Pfam" id="PF12729">
    <property type="entry name" value="4HB_MCP_1"/>
    <property type="match status" value="1"/>
</dbReference>
<dbReference type="Gene3D" id="1.10.287.950">
    <property type="entry name" value="Methyl-accepting chemotaxis protein"/>
    <property type="match status" value="1"/>
</dbReference>
<feature type="transmembrane region" description="Helical" evidence="4">
    <location>
        <begin position="25"/>
        <end position="47"/>
    </location>
</feature>
<evidence type="ECO:0000256" key="3">
    <source>
        <dbReference type="PROSITE-ProRule" id="PRU00284"/>
    </source>
</evidence>
<evidence type="ECO:0000313" key="8">
    <source>
        <dbReference type="Proteomes" id="UP000000565"/>
    </source>
</evidence>
<dbReference type="HOGENOM" id="CLU_000445_107_27_9"/>
<dbReference type="CDD" id="cd06225">
    <property type="entry name" value="HAMP"/>
    <property type="match status" value="1"/>
</dbReference>
<sequence length="582" mass="64473">MVEIINLERGKVMFLRRSLPIKFKLTLSFLTVAILIGVVGIIGALSLKNVNNKASGMYNRNFNHVNEILSIKSNMTEIKSNILIMMYEKDKYKVEEAQKNVITALNENDKYINDYEKSQMTSSETKSWKEFNDNAKEYNQVRDKVVNAVKSEDLEEAKKRYLEMVPLQTKMMYSLDKVIDINISDAKSANEDISSTYINSNKIMITLTIFGLVVAIIFGALISKAINIPLKKIKGFAERLALYDFSTPISIKRKDELGQTGSALNKAQENVNKLIRDIIQNSQDISTSSEELSATAEELSSKAASIDEAVSTISLGMEESCAEAGIISTTVDEVNSNINDLSKKAMEGSQNANRSKERAIEVKNNSKKSIDEMEKLSKEKQKNMLIVIENGKIVDNIKIMADTIGSISEQTNLLALNAAIEAARAGEQGKGFAVVADEVRKLAEQSSEAVTAIKNTIIKVQDAFNNSINTGNDILKFINTEVHEQFNAYGNTGNIYYSDSEFVSKMSENIANMSEEITITVGKVNKLVQEMASTAQESNDQVATIKESVDETSKAIEQVALTAQNQAGLAQKLNEMIQKFKI</sequence>
<dbReference type="Pfam" id="PF00672">
    <property type="entry name" value="HAMP"/>
    <property type="match status" value="1"/>
</dbReference>
<keyword evidence="4" id="KW-0812">Transmembrane</keyword>
<evidence type="ECO:0000256" key="4">
    <source>
        <dbReference type="SAM" id="Phobius"/>
    </source>
</evidence>
<reference evidence="7 8" key="1">
    <citation type="submission" date="2007-06" db="EMBL/GenBank/DDBJ databases">
        <title>Complete sequence of Clostridium beijerinckii NCIMB 8052.</title>
        <authorList>
            <consortium name="US DOE Joint Genome Institute"/>
            <person name="Copeland A."/>
            <person name="Lucas S."/>
            <person name="Lapidus A."/>
            <person name="Barry K."/>
            <person name="Detter J.C."/>
            <person name="Glavina del Rio T."/>
            <person name="Hammon N."/>
            <person name="Israni S."/>
            <person name="Dalin E."/>
            <person name="Tice H."/>
            <person name="Pitluck S."/>
            <person name="Sims D."/>
            <person name="Brettin T."/>
            <person name="Bruce D."/>
            <person name="Tapia R."/>
            <person name="Brainard J."/>
            <person name="Schmutz J."/>
            <person name="Larimer F."/>
            <person name="Land M."/>
            <person name="Hauser L."/>
            <person name="Kyrpides N."/>
            <person name="Mikhailova N."/>
            <person name="Bennet G."/>
            <person name="Cann I."/>
            <person name="Chen J.-S."/>
            <person name="Contreras A.L."/>
            <person name="Jones D."/>
            <person name="Kashket E."/>
            <person name="Mitchell W."/>
            <person name="Stoddard S."/>
            <person name="Schwarz W."/>
            <person name="Qureshi N."/>
            <person name="Young M."/>
            <person name="Shi Z."/>
            <person name="Ezeji T."/>
            <person name="White B."/>
            <person name="Blaschek H."/>
            <person name="Richardson P."/>
        </authorList>
    </citation>
    <scope>NUCLEOTIDE SEQUENCE [LARGE SCALE GENOMIC DNA]</scope>
    <source>
        <strain evidence="8">ATCC 51743 / NCIMB 8052</strain>
    </source>
</reference>
<dbReference type="PROSITE" id="PS50111">
    <property type="entry name" value="CHEMOTAXIS_TRANSDUC_2"/>
    <property type="match status" value="1"/>
</dbReference>
<name>A6M1R7_CLOB8</name>
<organism evidence="7 8">
    <name type="scientific">Clostridium beijerinckii (strain ATCC 51743 / NCIMB 8052)</name>
    <name type="common">Clostridium acetobutylicum</name>
    <dbReference type="NCBI Taxonomy" id="290402"/>
    <lineage>
        <taxon>Bacteria</taxon>
        <taxon>Bacillati</taxon>
        <taxon>Bacillota</taxon>
        <taxon>Clostridia</taxon>
        <taxon>Eubacteriales</taxon>
        <taxon>Clostridiaceae</taxon>
        <taxon>Clostridium</taxon>
    </lineage>
</organism>
<dbReference type="PROSITE" id="PS50885">
    <property type="entry name" value="HAMP"/>
    <property type="match status" value="1"/>
</dbReference>
<evidence type="ECO:0000256" key="2">
    <source>
        <dbReference type="ARBA" id="ARBA00029447"/>
    </source>
</evidence>
<dbReference type="Pfam" id="PF00015">
    <property type="entry name" value="MCPsignal"/>
    <property type="match status" value="1"/>
</dbReference>
<protein>
    <submittedName>
        <fullName evidence="7">Methyl-accepting chemotaxis sensory transducer</fullName>
    </submittedName>
</protein>
<dbReference type="EMBL" id="CP000721">
    <property type="protein sequence ID" value="ABR36547.1"/>
    <property type="molecule type" value="Genomic_DNA"/>
</dbReference>
<reference evidence="7 8" key="2">
    <citation type="journal article" date="2011" name="BMC Genomics">
        <title>Single-nucleotide resolution analysis of the transcriptome structure of Clostridium beijerinckii NCIMB 8052 using RNA-Seq.</title>
        <authorList>
            <person name="Wang Y."/>
            <person name="Li X."/>
            <person name="Mao Y."/>
            <person name="Blaschek H.P."/>
        </authorList>
    </citation>
    <scope>NUCLEOTIDE SEQUENCE [LARGE SCALE GENOMIC DNA]</scope>
    <source>
        <strain evidence="8">ATCC 51743 / NCIMB 8052</strain>
    </source>
</reference>
<feature type="domain" description="HAMP" evidence="6">
    <location>
        <begin position="224"/>
        <end position="276"/>
    </location>
</feature>
<dbReference type="SMART" id="SM00283">
    <property type="entry name" value="MA"/>
    <property type="match status" value="1"/>
</dbReference>
<dbReference type="InterPro" id="IPR004089">
    <property type="entry name" value="MCPsignal_dom"/>
</dbReference>
<gene>
    <name evidence="7" type="ordered locus">Cbei_4438</name>
</gene>
<dbReference type="Proteomes" id="UP000000565">
    <property type="component" value="Chromosome"/>
</dbReference>
<proteinExistence type="inferred from homology"/>
<keyword evidence="4" id="KW-1133">Transmembrane helix</keyword>
<evidence type="ECO:0000259" key="6">
    <source>
        <dbReference type="PROSITE" id="PS50885"/>
    </source>
</evidence>
<dbReference type="AlphaFoldDB" id="A6M1R7"/>
<dbReference type="PANTHER" id="PTHR32089:SF112">
    <property type="entry name" value="LYSOZYME-LIKE PROTEIN-RELATED"/>
    <property type="match status" value="1"/>
</dbReference>
<feature type="transmembrane region" description="Helical" evidence="4">
    <location>
        <begin position="203"/>
        <end position="222"/>
    </location>
</feature>
<accession>A6M1R7</accession>
<feature type="domain" description="Methyl-accepting transducer" evidence="5">
    <location>
        <begin position="295"/>
        <end position="546"/>
    </location>
</feature>
<dbReference type="KEGG" id="cbe:Cbei_4438"/>
<dbReference type="SUPFAM" id="SSF58104">
    <property type="entry name" value="Methyl-accepting chemotaxis protein (MCP) signaling domain"/>
    <property type="match status" value="1"/>
</dbReference>
<reference evidence="7 8" key="3">
    <citation type="journal article" date="2012" name="BMC Genomics">
        <title>Genome-wide dynamic transcriptional profiling in clostridium beijerinckii NCIMB 8052 using single-nucleotide resolution RNA-Seq.</title>
        <authorList>
            <person name="Wang Y."/>
            <person name="Li X."/>
            <person name="Mao Y."/>
            <person name="Blaschek H.P."/>
        </authorList>
    </citation>
    <scope>NUCLEOTIDE SEQUENCE [LARGE SCALE GENOMIC DNA]</scope>
    <source>
        <strain evidence="8">ATCC 51743 / NCIMB 8052</strain>
    </source>
</reference>
<keyword evidence="1 3" id="KW-0807">Transducer</keyword>
<evidence type="ECO:0000256" key="1">
    <source>
        <dbReference type="ARBA" id="ARBA00023224"/>
    </source>
</evidence>
<evidence type="ECO:0000259" key="5">
    <source>
        <dbReference type="PROSITE" id="PS50111"/>
    </source>
</evidence>
<keyword evidence="4" id="KW-0472">Membrane</keyword>